<dbReference type="PANTHER" id="PTHR43611:SF3">
    <property type="entry name" value="FLAVIN MONONUCLEOTIDE HYDROLASE 1, CHLOROPLATIC"/>
    <property type="match status" value="1"/>
</dbReference>
<protein>
    <submittedName>
        <fullName evidence="1">Haloacid dehalogenase</fullName>
    </submittedName>
</protein>
<dbReference type="Pfam" id="PF00702">
    <property type="entry name" value="Hydrolase"/>
    <property type="match status" value="1"/>
</dbReference>
<dbReference type="OrthoDB" id="9797415at2"/>
<comment type="caution">
    <text evidence="1">The sequence shown here is derived from an EMBL/GenBank/DDBJ whole genome shotgun (WGS) entry which is preliminary data.</text>
</comment>
<dbReference type="InterPro" id="IPR023198">
    <property type="entry name" value="PGP-like_dom2"/>
</dbReference>
<name>A0A5C4S948_CHLTI</name>
<proteinExistence type="predicted"/>
<dbReference type="RefSeq" id="WP_139455970.1">
    <property type="nucleotide sequence ID" value="NZ_VDCH01000002.1"/>
</dbReference>
<gene>
    <name evidence="1" type="ORF">FGF66_01650</name>
</gene>
<dbReference type="InterPro" id="IPR023214">
    <property type="entry name" value="HAD_sf"/>
</dbReference>
<dbReference type="InterPro" id="IPR036412">
    <property type="entry name" value="HAD-like_sf"/>
</dbReference>
<evidence type="ECO:0000313" key="1">
    <source>
        <dbReference type="EMBL" id="TNJ40024.1"/>
    </source>
</evidence>
<organism evidence="1 2">
    <name type="scientific">Chlorobaculum thiosulfatiphilum</name>
    <name type="common">Chlorobium limicola f.sp. thiosulfatophilum</name>
    <dbReference type="NCBI Taxonomy" id="115852"/>
    <lineage>
        <taxon>Bacteria</taxon>
        <taxon>Pseudomonadati</taxon>
        <taxon>Chlorobiota</taxon>
        <taxon>Chlorobiia</taxon>
        <taxon>Chlorobiales</taxon>
        <taxon>Chlorobiaceae</taxon>
        <taxon>Chlorobaculum</taxon>
    </lineage>
</organism>
<keyword evidence="2" id="KW-1185">Reference proteome</keyword>
<dbReference type="EMBL" id="VDCH01000002">
    <property type="protein sequence ID" value="TNJ40024.1"/>
    <property type="molecule type" value="Genomic_DNA"/>
</dbReference>
<dbReference type="Gene3D" id="3.40.50.1000">
    <property type="entry name" value="HAD superfamily/HAD-like"/>
    <property type="match status" value="1"/>
</dbReference>
<dbReference type="Proteomes" id="UP000308271">
    <property type="component" value="Unassembled WGS sequence"/>
</dbReference>
<accession>A0A5C4S948</accession>
<dbReference type="PANTHER" id="PTHR43611">
    <property type="entry name" value="ALPHA-D-GLUCOSE 1-PHOSPHATE PHOSPHATASE"/>
    <property type="match status" value="1"/>
</dbReference>
<dbReference type="SUPFAM" id="SSF56784">
    <property type="entry name" value="HAD-like"/>
    <property type="match status" value="1"/>
</dbReference>
<evidence type="ECO:0000313" key="2">
    <source>
        <dbReference type="Proteomes" id="UP000308271"/>
    </source>
</evidence>
<reference evidence="1 2" key="1">
    <citation type="submission" date="2019-05" db="EMBL/GenBank/DDBJ databases">
        <title>Draft Whole-Genome sequence of the green sulfur bacterium Chlorobaculum thiosulfatiphilum DSM 249.</title>
        <authorList>
            <person name="Meyer T.E."/>
            <person name="Kyndt J.A."/>
        </authorList>
    </citation>
    <scope>NUCLEOTIDE SEQUENCE [LARGE SCALE GENOMIC DNA]</scope>
    <source>
        <strain evidence="1 2">DSM 249</strain>
    </source>
</reference>
<dbReference type="Gene3D" id="1.10.150.240">
    <property type="entry name" value="Putative phosphatase, domain 2"/>
    <property type="match status" value="1"/>
</dbReference>
<dbReference type="AlphaFoldDB" id="A0A5C4S948"/>
<sequence length="210" mass="23770">MGIILLDIGNVLVNVDFMPFCRAVSREGEPGAAAIMERYCQGELKDRHDTGRTGPLEYLAMIAADPLTRDLPPDRLRLAWQDIFAPTPGSAEAVEALRQRHRLWIMSDTDPLHFAFLIDRFPVLRNMDRYFLSYEHGWLKRSPEAFRYVLDSSDGLDASEFLLIDDREVNTRTCAVAGIQSILFRSWKETLASSALAAFSQHSVHEEASL</sequence>